<dbReference type="Proteomes" id="UP000251647">
    <property type="component" value="Unassembled WGS sequence"/>
</dbReference>
<accession>A0A2X1XTN6</accession>
<dbReference type="EMBL" id="UATL01000008">
    <property type="protein sequence ID" value="SPY46107.1"/>
    <property type="molecule type" value="Genomic_DNA"/>
</dbReference>
<dbReference type="AlphaFoldDB" id="A0A2X1XTN6"/>
<proteinExistence type="predicted"/>
<reference evidence="1 2" key="1">
    <citation type="submission" date="2018-06" db="EMBL/GenBank/DDBJ databases">
        <authorList>
            <consortium name="Pathogen Informatics"/>
            <person name="Doyle S."/>
        </authorList>
    </citation>
    <scope>NUCLEOTIDE SEQUENCE [LARGE SCALE GENOMIC DNA]</scope>
    <source>
        <strain evidence="1 2">NCTC11647</strain>
    </source>
</reference>
<organism evidence="1 2">
    <name type="scientific">Photobacterium damselae</name>
    <dbReference type="NCBI Taxonomy" id="38293"/>
    <lineage>
        <taxon>Bacteria</taxon>
        <taxon>Pseudomonadati</taxon>
        <taxon>Pseudomonadota</taxon>
        <taxon>Gammaproteobacteria</taxon>
        <taxon>Vibrionales</taxon>
        <taxon>Vibrionaceae</taxon>
        <taxon>Photobacterium</taxon>
    </lineage>
</organism>
<name>A0A2X1XTN6_PHODM</name>
<gene>
    <name evidence="1" type="ORF">NCTC11647_04454</name>
</gene>
<protein>
    <submittedName>
        <fullName evidence="1">Uncharacterized protein</fullName>
    </submittedName>
</protein>
<dbReference type="RefSeq" id="WP_198137229.1">
    <property type="nucleotide sequence ID" value="NZ_PYOG01000035.1"/>
</dbReference>
<evidence type="ECO:0000313" key="2">
    <source>
        <dbReference type="Proteomes" id="UP000251647"/>
    </source>
</evidence>
<sequence>MHTIPQWKFGGICMRIRVIFSLLFLVSANTYARKDCPIAVIDNIQVENAGVLYFQRGVWRKLGTLTDIGTKERFSALLAAHMAGKKVMVSYNNDNFNCNETDYTTNAIIVRTYKD</sequence>
<evidence type="ECO:0000313" key="1">
    <source>
        <dbReference type="EMBL" id="SPY46107.1"/>
    </source>
</evidence>